<proteinExistence type="predicted"/>
<dbReference type="AlphaFoldDB" id="A0A645EYC3"/>
<gene>
    <name evidence="2" type="ORF">SDC9_154304</name>
</gene>
<dbReference type="EMBL" id="VSSQ01053005">
    <property type="protein sequence ID" value="MPN07045.1"/>
    <property type="molecule type" value="Genomic_DNA"/>
</dbReference>
<feature type="region of interest" description="Disordered" evidence="1">
    <location>
        <begin position="98"/>
        <end position="134"/>
    </location>
</feature>
<evidence type="ECO:0000313" key="2">
    <source>
        <dbReference type="EMBL" id="MPN07045.1"/>
    </source>
</evidence>
<sequence>MRGCVDLDHVDGARPPGGQVAAGPAVAAGPRRGAALTVQRPGEDARRGRLATTARTGEQIGVVDPVVRKCALQRGGDVLLPDDLGECVGPVATVEREGLGRPGHRHGRTVHRGRSSGLRSSGRGEEPRTRPGCDVQRDVTVGVVRVDLLGLDVVEIGVSLPELELVVFVHGAHPMRWD</sequence>
<reference evidence="2" key="1">
    <citation type="submission" date="2019-08" db="EMBL/GenBank/DDBJ databases">
        <authorList>
            <person name="Kucharzyk K."/>
            <person name="Murdoch R.W."/>
            <person name="Higgins S."/>
            <person name="Loffler F."/>
        </authorList>
    </citation>
    <scope>NUCLEOTIDE SEQUENCE</scope>
</reference>
<feature type="compositionally biased region" description="Basic and acidic residues" evidence="1">
    <location>
        <begin position="122"/>
        <end position="134"/>
    </location>
</feature>
<accession>A0A645EYC3</accession>
<feature type="compositionally biased region" description="Basic residues" evidence="1">
    <location>
        <begin position="102"/>
        <end position="114"/>
    </location>
</feature>
<evidence type="ECO:0000256" key="1">
    <source>
        <dbReference type="SAM" id="MobiDB-lite"/>
    </source>
</evidence>
<comment type="caution">
    <text evidence="2">The sequence shown here is derived from an EMBL/GenBank/DDBJ whole genome shotgun (WGS) entry which is preliminary data.</text>
</comment>
<organism evidence="2">
    <name type="scientific">bioreactor metagenome</name>
    <dbReference type="NCBI Taxonomy" id="1076179"/>
    <lineage>
        <taxon>unclassified sequences</taxon>
        <taxon>metagenomes</taxon>
        <taxon>ecological metagenomes</taxon>
    </lineage>
</organism>
<name>A0A645EYC3_9ZZZZ</name>
<protein>
    <submittedName>
        <fullName evidence="2">Uncharacterized protein</fullName>
    </submittedName>
</protein>